<reference evidence="4" key="1">
    <citation type="journal article" date="2014" name="Genome Announc.">
        <title>Genome Sequence of Arthrobacter siccitolerans 4J27, a Xeroprotectant-Producing Desiccation-Tolerant Microorganism.</title>
        <authorList>
            <person name="Manzanera M."/>
            <person name="Santa-Cruz-Calvo L."/>
            <person name="Vilchez J.I."/>
            <person name="Garcia-Fontana C."/>
            <person name="Silva-Castro G.A."/>
            <person name="Calvo C."/>
            <person name="Gonzalez-Lopez J."/>
        </authorList>
    </citation>
    <scope>NUCLEOTIDE SEQUENCE [LARGE SCALE GENOMIC DNA]</scope>
    <source>
        <strain evidence="4">4J27</strain>
    </source>
</reference>
<dbReference type="Proteomes" id="UP000035722">
    <property type="component" value="Unassembled WGS sequence"/>
</dbReference>
<dbReference type="RefSeq" id="WP_050053981.1">
    <property type="nucleotide sequence ID" value="NZ_CAQI01000030.1"/>
</dbReference>
<feature type="region of interest" description="Disordered" evidence="1">
    <location>
        <begin position="1"/>
        <end position="24"/>
    </location>
</feature>
<dbReference type="InterPro" id="IPR058442">
    <property type="entry name" value="DUF8129"/>
</dbReference>
<evidence type="ECO:0000313" key="3">
    <source>
        <dbReference type="EMBL" id="CCQ44946.1"/>
    </source>
</evidence>
<evidence type="ECO:0000256" key="1">
    <source>
        <dbReference type="SAM" id="MobiDB-lite"/>
    </source>
</evidence>
<evidence type="ECO:0000259" key="2">
    <source>
        <dbReference type="Pfam" id="PF26450"/>
    </source>
</evidence>
<dbReference type="EMBL" id="CAQI01000030">
    <property type="protein sequence ID" value="CCQ44946.1"/>
    <property type="molecule type" value="Genomic_DNA"/>
</dbReference>
<evidence type="ECO:0000313" key="4">
    <source>
        <dbReference type="Proteomes" id="UP000035722"/>
    </source>
</evidence>
<proteinExistence type="predicted"/>
<feature type="region of interest" description="Disordered" evidence="1">
    <location>
        <begin position="65"/>
        <end position="117"/>
    </location>
</feature>
<keyword evidence="4" id="KW-1185">Reference proteome</keyword>
<gene>
    <name evidence="3" type="ORF">ARTSIC4J27_877</name>
</gene>
<dbReference type="Pfam" id="PF26450">
    <property type="entry name" value="DUF8129"/>
    <property type="match status" value="1"/>
</dbReference>
<protein>
    <recommendedName>
        <fullName evidence="2">DUF8129 domain-containing protein</fullName>
    </recommendedName>
</protein>
<name>A0A024GZP8_9MICC</name>
<dbReference type="OrthoDB" id="5187212at2"/>
<feature type="compositionally biased region" description="Polar residues" evidence="1">
    <location>
        <begin position="105"/>
        <end position="117"/>
    </location>
</feature>
<feature type="compositionally biased region" description="Polar residues" evidence="1">
    <location>
        <begin position="82"/>
        <end position="96"/>
    </location>
</feature>
<feature type="domain" description="DUF8129" evidence="2">
    <location>
        <begin position="12"/>
        <end position="68"/>
    </location>
</feature>
<comment type="caution">
    <text evidence="3">The sequence shown here is derived from an EMBL/GenBank/DDBJ whole genome shotgun (WGS) entry which is preliminary data.</text>
</comment>
<dbReference type="STRING" id="861266.ARTSIC4J27_877"/>
<organism evidence="3 4">
    <name type="scientific">Pseudarthrobacter siccitolerans</name>
    <dbReference type="NCBI Taxonomy" id="861266"/>
    <lineage>
        <taxon>Bacteria</taxon>
        <taxon>Bacillati</taxon>
        <taxon>Actinomycetota</taxon>
        <taxon>Actinomycetes</taxon>
        <taxon>Micrococcales</taxon>
        <taxon>Micrococcaceae</taxon>
        <taxon>Pseudarthrobacter</taxon>
    </lineage>
</organism>
<accession>A0A024GZP8</accession>
<sequence length="117" mass="12604">MNDAPRNNGPQHSDLPLPDYDHLPVGTLPSRISGLEEADVAQLITYEKAHGNRLPILQILEKRLHDLQGGAEPRGPRAPSTPEVNTGQPDTSQTVNVPGPPINPPSQGVPTNPHQPR</sequence>
<dbReference type="AlphaFoldDB" id="A0A024GZP8"/>